<sequence length="59" mass="7149">MVRLSVLYQNSVRLIRPPTSPMLHRKIRVMRRLIRWRTSRHIQRIHRGSNGLPVLLRLL</sequence>
<organism evidence="1 2">
    <name type="scientific">Acetobacter orleanensis</name>
    <dbReference type="NCBI Taxonomy" id="104099"/>
    <lineage>
        <taxon>Bacteria</taxon>
        <taxon>Pseudomonadati</taxon>
        <taxon>Pseudomonadota</taxon>
        <taxon>Alphaproteobacteria</taxon>
        <taxon>Acetobacterales</taxon>
        <taxon>Acetobacteraceae</taxon>
        <taxon>Acetobacter</taxon>
    </lineage>
</organism>
<name>A0A4Y3TLR4_9PROT</name>
<keyword evidence="2" id="KW-1185">Reference proteome</keyword>
<dbReference type="EMBL" id="BJMU01000004">
    <property type="protein sequence ID" value="GEB82704.1"/>
    <property type="molecule type" value="Genomic_DNA"/>
</dbReference>
<dbReference type="Proteomes" id="UP000317617">
    <property type="component" value="Unassembled WGS sequence"/>
</dbReference>
<evidence type="ECO:0000313" key="1">
    <source>
        <dbReference type="EMBL" id="GEB82704.1"/>
    </source>
</evidence>
<evidence type="ECO:0000313" key="2">
    <source>
        <dbReference type="Proteomes" id="UP000317617"/>
    </source>
</evidence>
<comment type="caution">
    <text evidence="1">The sequence shown here is derived from an EMBL/GenBank/DDBJ whole genome shotgun (WGS) entry which is preliminary data.</text>
</comment>
<gene>
    <name evidence="1" type="ORF">AOR01nite_11810</name>
</gene>
<protein>
    <submittedName>
        <fullName evidence="1">Uncharacterized protein</fullName>
    </submittedName>
</protein>
<proteinExistence type="predicted"/>
<reference evidence="1 2" key="1">
    <citation type="submission" date="2019-06" db="EMBL/GenBank/DDBJ databases">
        <title>Whole genome shotgun sequence of Acetobacter orleanensis NBRC 13752.</title>
        <authorList>
            <person name="Hosoyama A."/>
            <person name="Uohara A."/>
            <person name="Ohji S."/>
            <person name="Ichikawa N."/>
        </authorList>
    </citation>
    <scope>NUCLEOTIDE SEQUENCE [LARGE SCALE GENOMIC DNA]</scope>
    <source>
        <strain evidence="1 2">NBRC 13752</strain>
    </source>
</reference>
<dbReference type="AlphaFoldDB" id="A0A4Y3TLR4"/>
<accession>A0A4Y3TLR4</accession>